<protein>
    <recommendedName>
        <fullName evidence="3">RHS repeat-associated core domain-containing protein</fullName>
    </recommendedName>
</protein>
<evidence type="ECO:0000313" key="2">
    <source>
        <dbReference type="Proteomes" id="UP000236163"/>
    </source>
</evidence>
<dbReference type="PANTHER" id="PTHR32305:SF15">
    <property type="entry name" value="PROTEIN RHSA-RELATED"/>
    <property type="match status" value="1"/>
</dbReference>
<gene>
    <name evidence="1" type="ORF">RK55_024065</name>
</gene>
<dbReference type="PANTHER" id="PTHR32305">
    <property type="match status" value="1"/>
</dbReference>
<organism evidence="1 2">
    <name type="scientific">Salmonella enterica subsp. houtenae serovar 50:g,z51:-</name>
    <dbReference type="NCBI Taxonomy" id="1173947"/>
    <lineage>
        <taxon>Bacteria</taxon>
        <taxon>Pseudomonadati</taxon>
        <taxon>Pseudomonadota</taxon>
        <taxon>Gammaproteobacteria</taxon>
        <taxon>Enterobacterales</taxon>
        <taxon>Enterobacteriaceae</taxon>
        <taxon>Salmonella</taxon>
    </lineage>
</organism>
<comment type="caution">
    <text evidence="1">The sequence shown here is derived from an EMBL/GenBank/DDBJ whole genome shotgun (WGS) entry which is preliminary data.</text>
</comment>
<dbReference type="Gene3D" id="2.180.10.10">
    <property type="entry name" value="RHS repeat-associated core"/>
    <property type="match status" value="1"/>
</dbReference>
<name>A0A2K0IXW2_SALHO</name>
<dbReference type="Proteomes" id="UP000236163">
    <property type="component" value="Unassembled WGS sequence"/>
</dbReference>
<dbReference type="AlphaFoldDB" id="A0A2K0IXW2"/>
<evidence type="ECO:0000313" key="1">
    <source>
        <dbReference type="EMBL" id="PNO27873.1"/>
    </source>
</evidence>
<dbReference type="NCBIfam" id="TIGR03696">
    <property type="entry name" value="Rhs_assc_core"/>
    <property type="match status" value="1"/>
</dbReference>
<dbReference type="PRINTS" id="PR00394">
    <property type="entry name" value="RHSPROTEIN"/>
</dbReference>
<dbReference type="InterPro" id="IPR050708">
    <property type="entry name" value="T6SS_VgrG/RHS"/>
</dbReference>
<dbReference type="EMBL" id="JWSP02000006">
    <property type="protein sequence ID" value="PNO27873.1"/>
    <property type="molecule type" value="Genomic_DNA"/>
</dbReference>
<sequence length="218" mass="24149">MLHLNIWRKETYQSKLREDNPYNLQQLILFPGQQYDGESGLHYNRYRYFDPLQGRSITQAPIGLTGGWNLYSHPLNPVLRIDPLGLSGWNSIGDGGLGPYCQNIDSAVRFLPQEDAEQVIHNAEIMHNVYNPPGEYVLGVATVPAIVGMAAYGSAASIAERSAACIESAAKSVITQKERDSKKLMLTCTKSFMNKGASKFQGKVSDFLVDTLSSYSQK</sequence>
<accession>A0A2K0IXW2</accession>
<dbReference type="InterPro" id="IPR022385">
    <property type="entry name" value="Rhs_assc_core"/>
</dbReference>
<reference evidence="2" key="1">
    <citation type="submission" date="2017-12" db="EMBL/GenBank/DDBJ databases">
        <title>FDA dAtabase for Regulatory Grade micrObial Sequences (FDA-ARGOS): Supporting development and validation of Infectious Disease Dx tests.</title>
        <authorList>
            <person name="Sichtig H."/>
            <person name="Tallon L."/>
            <person name="Sadzewicz L."/>
            <person name="Sengamalay N."/>
            <person name="Nagaraj S."/>
            <person name="Vavikolanu K."/>
            <person name="Aluvathingal J."/>
            <person name="Nadendla S."/>
            <person name="Pirone D.C."/>
            <person name="Hoffman M."/>
            <person name="Muruvanda T."/>
            <person name="Allard M."/>
            <person name="Evans P."/>
        </authorList>
    </citation>
    <scope>NUCLEOTIDE SEQUENCE [LARGE SCALE GENOMIC DNA]</scope>
    <source>
        <strain evidence="2">FDAARGOS_55</strain>
    </source>
</reference>
<proteinExistence type="predicted"/>
<evidence type="ECO:0008006" key="3">
    <source>
        <dbReference type="Google" id="ProtNLM"/>
    </source>
</evidence>